<dbReference type="InterPro" id="IPR026575">
    <property type="entry name" value="GpdQ/CpdA-like"/>
</dbReference>
<evidence type="ECO:0000313" key="7">
    <source>
        <dbReference type="Proteomes" id="UP000666240"/>
    </source>
</evidence>
<feature type="domain" description="Calcineurin-like phosphoesterase" evidence="5">
    <location>
        <begin position="1"/>
        <end position="193"/>
    </location>
</feature>
<evidence type="ECO:0000259" key="5">
    <source>
        <dbReference type="Pfam" id="PF00149"/>
    </source>
</evidence>
<name>A0A8J7R501_9HYPH</name>
<dbReference type="PANTHER" id="PTHR42988:SF2">
    <property type="entry name" value="CYCLIC NUCLEOTIDE PHOSPHODIESTERASE CBUA0032-RELATED"/>
    <property type="match status" value="1"/>
</dbReference>
<keyword evidence="7" id="KW-1185">Reference proteome</keyword>
<evidence type="ECO:0000256" key="2">
    <source>
        <dbReference type="ARBA" id="ARBA00022801"/>
    </source>
</evidence>
<keyword evidence="2" id="KW-0378">Hydrolase</keyword>
<protein>
    <submittedName>
        <fullName evidence="6">Phosphodiesterase</fullName>
    </submittedName>
</protein>
<dbReference type="Pfam" id="PF00149">
    <property type="entry name" value="Metallophos"/>
    <property type="match status" value="1"/>
</dbReference>
<gene>
    <name evidence="6" type="ORF">J5Y06_03230</name>
</gene>
<dbReference type="Gene3D" id="3.60.21.10">
    <property type="match status" value="1"/>
</dbReference>
<proteinExistence type="inferred from homology"/>
<reference evidence="6" key="1">
    <citation type="submission" date="2021-03" db="EMBL/GenBank/DDBJ databases">
        <title>Genome sequencing and assembly of Tianweitania sediminis.</title>
        <authorList>
            <person name="Chhetri G."/>
        </authorList>
    </citation>
    <scope>NUCLEOTIDE SEQUENCE</scope>
    <source>
        <strain evidence="6">Z8</strain>
    </source>
</reference>
<dbReference type="EMBL" id="JAGIYY010000001">
    <property type="protein sequence ID" value="MBP0437667.1"/>
    <property type="molecule type" value="Genomic_DNA"/>
</dbReference>
<keyword evidence="3" id="KW-0408">Iron</keyword>
<keyword evidence="1" id="KW-0479">Metal-binding</keyword>
<dbReference type="AlphaFoldDB" id="A0A8J7R501"/>
<evidence type="ECO:0000256" key="1">
    <source>
        <dbReference type="ARBA" id="ARBA00022723"/>
    </source>
</evidence>
<dbReference type="PANTHER" id="PTHR42988">
    <property type="entry name" value="PHOSPHOHYDROLASE"/>
    <property type="match status" value="1"/>
</dbReference>
<comment type="caution">
    <text evidence="6">The sequence shown here is derived from an EMBL/GenBank/DDBJ whole genome shotgun (WGS) entry which is preliminary data.</text>
</comment>
<dbReference type="CDD" id="cd07402">
    <property type="entry name" value="MPP_GpdQ"/>
    <property type="match status" value="1"/>
</dbReference>
<evidence type="ECO:0000313" key="6">
    <source>
        <dbReference type="EMBL" id="MBP0437667.1"/>
    </source>
</evidence>
<dbReference type="GO" id="GO:0004112">
    <property type="term" value="F:cyclic-nucleotide phosphodiesterase activity"/>
    <property type="evidence" value="ECO:0007669"/>
    <property type="project" value="InterPro"/>
</dbReference>
<dbReference type="GO" id="GO:0046872">
    <property type="term" value="F:metal ion binding"/>
    <property type="evidence" value="ECO:0007669"/>
    <property type="project" value="UniProtKB-KW"/>
</dbReference>
<organism evidence="6 7">
    <name type="scientific">Tianweitania sediminis</name>
    <dbReference type="NCBI Taxonomy" id="1502156"/>
    <lineage>
        <taxon>Bacteria</taxon>
        <taxon>Pseudomonadati</taxon>
        <taxon>Pseudomonadota</taxon>
        <taxon>Alphaproteobacteria</taxon>
        <taxon>Hyphomicrobiales</taxon>
        <taxon>Phyllobacteriaceae</taxon>
        <taxon>Tianweitania</taxon>
    </lineage>
</organism>
<accession>A0A8J7R501</accession>
<dbReference type="SUPFAM" id="SSF56300">
    <property type="entry name" value="Metallo-dependent phosphatases"/>
    <property type="match status" value="1"/>
</dbReference>
<dbReference type="Proteomes" id="UP000666240">
    <property type="component" value="Unassembled WGS sequence"/>
</dbReference>
<sequence length="258" mass="28608">MKLIHVTDPHLTVPGTDLFGLDPHERLDACLSHIGAQHGDADLLVISGDLTHDGEPPAYEALARRLEQTSVPWRVLMGNHDDRSAFFAAFPNYTVRRGFVQEVVEVGATRVILLDTLQDGRTEGELCPERGEWLDRALVEAGERPVFIFMHHPPFAIHLPALDRIGLGLSEAFHARLKRHGNVRHIFAGHVHRQTSGSWRGIGFNTLSGTSHQAAAIFNEDRFGTTLEPAAYGVILIDQDNVVVHTVHFLHDAEAIRS</sequence>
<evidence type="ECO:0000256" key="3">
    <source>
        <dbReference type="ARBA" id="ARBA00023004"/>
    </source>
</evidence>
<dbReference type="InterPro" id="IPR029052">
    <property type="entry name" value="Metallo-depent_PP-like"/>
</dbReference>
<dbReference type="InterPro" id="IPR004843">
    <property type="entry name" value="Calcineurin-like_PHP"/>
</dbReference>
<evidence type="ECO:0000256" key="4">
    <source>
        <dbReference type="ARBA" id="ARBA00025742"/>
    </source>
</evidence>
<dbReference type="InterPro" id="IPR050884">
    <property type="entry name" value="CNP_phosphodiesterase-III"/>
</dbReference>
<comment type="similarity">
    <text evidence="4">Belongs to the cyclic nucleotide phosphodiesterase class-III family.</text>
</comment>